<dbReference type="PROSITE" id="PS50305">
    <property type="entry name" value="SIRTUIN"/>
    <property type="match status" value="1"/>
</dbReference>
<name>A0A948TE35_9BACT</name>
<dbReference type="InterPro" id="IPR026591">
    <property type="entry name" value="Sirtuin_cat_small_dom_sf"/>
</dbReference>
<dbReference type="GO" id="GO:0036055">
    <property type="term" value="F:protein-succinyllysine desuccinylase activity"/>
    <property type="evidence" value="ECO:0007669"/>
    <property type="project" value="UniProtKB-UniRule"/>
</dbReference>
<feature type="binding site" evidence="3">
    <location>
        <position position="219"/>
    </location>
    <ligand>
        <name>NAD(+)</name>
        <dbReference type="ChEBI" id="CHEBI:57540"/>
    </ligand>
</feature>
<keyword evidence="2 3" id="KW-0520">NAD</keyword>
<dbReference type="Proteomes" id="UP000783796">
    <property type="component" value="Unassembled WGS sequence"/>
</dbReference>
<evidence type="ECO:0000313" key="6">
    <source>
        <dbReference type="EMBL" id="MBU3839291.1"/>
    </source>
</evidence>
<dbReference type="HAMAP" id="MF_01121">
    <property type="entry name" value="Sirtuin_ClassIII"/>
    <property type="match status" value="1"/>
</dbReference>
<dbReference type="AlphaFoldDB" id="A0A948TE35"/>
<comment type="function">
    <text evidence="3">NAD-dependent lysine deacetylase and desuccinylase that specifically removes acetyl and succinyl groups on target proteins. Modulates the activities of several proteins which are inactive in their acylated form.</text>
</comment>
<dbReference type="CDD" id="cd01412">
    <property type="entry name" value="SIRT5_Af1_CobB"/>
    <property type="match status" value="1"/>
</dbReference>
<comment type="catalytic activity">
    <reaction evidence="3">
        <text>N(6)-acetyl-L-lysyl-[protein] + NAD(+) + H2O = 2''-O-acetyl-ADP-D-ribose + nicotinamide + L-lysyl-[protein]</text>
        <dbReference type="Rhea" id="RHEA:43636"/>
        <dbReference type="Rhea" id="RHEA-COMP:9752"/>
        <dbReference type="Rhea" id="RHEA-COMP:10731"/>
        <dbReference type="ChEBI" id="CHEBI:15377"/>
        <dbReference type="ChEBI" id="CHEBI:17154"/>
        <dbReference type="ChEBI" id="CHEBI:29969"/>
        <dbReference type="ChEBI" id="CHEBI:57540"/>
        <dbReference type="ChEBI" id="CHEBI:61930"/>
        <dbReference type="ChEBI" id="CHEBI:83767"/>
        <dbReference type="EC" id="2.3.1.286"/>
    </reaction>
</comment>
<dbReference type="Gene3D" id="3.30.1600.10">
    <property type="entry name" value="SIR2/SIRT2 'Small Domain"/>
    <property type="match status" value="1"/>
</dbReference>
<comment type="catalytic activity">
    <reaction evidence="3">
        <text>N(6)-succinyl-L-lysyl-[protein] + NAD(+) + H2O = 2''-O-succinyl-ADP-D-ribose + nicotinamide + L-lysyl-[protein]</text>
        <dbReference type="Rhea" id="RHEA:47668"/>
        <dbReference type="Rhea" id="RHEA-COMP:9752"/>
        <dbReference type="Rhea" id="RHEA-COMP:11877"/>
        <dbReference type="ChEBI" id="CHEBI:15377"/>
        <dbReference type="ChEBI" id="CHEBI:17154"/>
        <dbReference type="ChEBI" id="CHEBI:29969"/>
        <dbReference type="ChEBI" id="CHEBI:57540"/>
        <dbReference type="ChEBI" id="CHEBI:87830"/>
        <dbReference type="ChEBI" id="CHEBI:87832"/>
    </reaction>
</comment>
<comment type="caution">
    <text evidence="3 4">Lacks conserved residue(s) required for the propagation of feature annotation.</text>
</comment>
<feature type="domain" description="Deacetylase sirtuin-type" evidence="5">
    <location>
        <begin position="1"/>
        <end position="234"/>
    </location>
</feature>
<comment type="similarity">
    <text evidence="3">Belongs to the sirtuin family. Class III subfamily.</text>
</comment>
<evidence type="ECO:0000259" key="5">
    <source>
        <dbReference type="PROSITE" id="PS50305"/>
    </source>
</evidence>
<dbReference type="GO" id="GO:0036054">
    <property type="term" value="F:protein-malonyllysine demalonylase activity"/>
    <property type="evidence" value="ECO:0007669"/>
    <property type="project" value="InterPro"/>
</dbReference>
<evidence type="ECO:0000256" key="3">
    <source>
        <dbReference type="HAMAP-Rule" id="MF_01121"/>
    </source>
</evidence>
<comment type="domain">
    <text evidence="3">2 residues (Tyr-53 and Arg-56) present in a large hydrophobic pocket are probably involved in substrate specificity. They are important for desuccinylation activity, but dispensable for deacetylation activity.</text>
</comment>
<dbReference type="PANTHER" id="PTHR11085:SF4">
    <property type="entry name" value="NAD-DEPENDENT PROTEIN DEACYLASE"/>
    <property type="match status" value="1"/>
</dbReference>
<evidence type="ECO:0000256" key="4">
    <source>
        <dbReference type="PROSITE-ProRule" id="PRU00236"/>
    </source>
</evidence>
<evidence type="ECO:0000256" key="1">
    <source>
        <dbReference type="ARBA" id="ARBA00022679"/>
    </source>
</evidence>
<protein>
    <recommendedName>
        <fullName evidence="3">NAD-dependent protein deacylase</fullName>
        <ecNumber evidence="3">2.3.1.286</ecNumber>
    </recommendedName>
    <alternativeName>
        <fullName evidence="3">Regulatory protein SIR2 homolog</fullName>
    </alternativeName>
</protein>
<comment type="caution">
    <text evidence="6">The sequence shown here is derived from an EMBL/GenBank/DDBJ whole genome shotgun (WGS) entry which is preliminary data.</text>
</comment>
<dbReference type="InterPro" id="IPR050134">
    <property type="entry name" value="NAD-dep_sirtuin_deacylases"/>
</dbReference>
<dbReference type="GO" id="GO:0017136">
    <property type="term" value="F:histone deacetylase activity, NAD-dependent"/>
    <property type="evidence" value="ECO:0007669"/>
    <property type="project" value="TreeGrafter"/>
</dbReference>
<sequence length="234" mass="26006">MKKIVVLTGAGMSAESGISTFRDSGGLWEKYPVEQVATPEGYAANPKLVIDFYNERRKQLLNVRPNMGHRILAELEKYFDITVVTQNVDNLHERAGSTKVIHLHGELTKVTSSREPNNPKYIKELSPECYDVKIGDLADDGSQLRPFIVWFGEAVPMIETAIDCVEKADIFVIIGTSMNVYPAAGLLNYVDGNVPVYLIDPNPVNISSNRKINVISKGASEGMENLRKILLDRL</sequence>
<dbReference type="Gene3D" id="3.40.50.1220">
    <property type="entry name" value="TPP-binding domain"/>
    <property type="match status" value="1"/>
</dbReference>
<feature type="binding site" evidence="3">
    <location>
        <begin position="9"/>
        <end position="28"/>
    </location>
    <ligand>
        <name>NAD(+)</name>
        <dbReference type="ChEBI" id="CHEBI:57540"/>
    </ligand>
</feature>
<dbReference type="Pfam" id="PF02146">
    <property type="entry name" value="SIR2"/>
    <property type="match status" value="1"/>
</dbReference>
<gene>
    <name evidence="3" type="primary">cobB</name>
    <name evidence="6" type="ORF">H9777_13490</name>
</gene>
<keyword evidence="3" id="KW-0963">Cytoplasm</keyword>
<dbReference type="InterPro" id="IPR029035">
    <property type="entry name" value="DHS-like_NAD/FAD-binding_dom"/>
</dbReference>
<proteinExistence type="inferred from homology"/>
<dbReference type="EMBL" id="JAHLFW010000111">
    <property type="protein sequence ID" value="MBU3839291.1"/>
    <property type="molecule type" value="Genomic_DNA"/>
</dbReference>
<organism evidence="6 7">
    <name type="scientific">Candidatus Phocaeicola faecigallinarum</name>
    <dbReference type="NCBI Taxonomy" id="2838732"/>
    <lineage>
        <taxon>Bacteria</taxon>
        <taxon>Pseudomonadati</taxon>
        <taxon>Bacteroidota</taxon>
        <taxon>Bacteroidia</taxon>
        <taxon>Bacteroidales</taxon>
        <taxon>Bacteroidaceae</taxon>
        <taxon>Phocaeicola</taxon>
    </lineage>
</organism>
<feature type="active site" description="Proton acceptor" evidence="3">
    <location>
        <position position="104"/>
    </location>
</feature>
<dbReference type="GO" id="GO:0070403">
    <property type="term" value="F:NAD+ binding"/>
    <property type="evidence" value="ECO:0007669"/>
    <property type="project" value="UniProtKB-UniRule"/>
</dbReference>
<dbReference type="GO" id="GO:0005737">
    <property type="term" value="C:cytoplasm"/>
    <property type="evidence" value="ECO:0007669"/>
    <property type="project" value="UniProtKB-SubCell"/>
</dbReference>
<reference evidence="6" key="1">
    <citation type="journal article" date="2021" name="PeerJ">
        <title>Extensive microbial diversity within the chicken gut microbiome revealed by metagenomics and culture.</title>
        <authorList>
            <person name="Gilroy R."/>
            <person name="Ravi A."/>
            <person name="Getino M."/>
            <person name="Pursley I."/>
            <person name="Horton D.L."/>
            <person name="Alikhan N.F."/>
            <person name="Baker D."/>
            <person name="Gharbi K."/>
            <person name="Hall N."/>
            <person name="Watson M."/>
            <person name="Adriaenssens E.M."/>
            <person name="Foster-Nyarko E."/>
            <person name="Jarju S."/>
            <person name="Secka A."/>
            <person name="Antonio M."/>
            <person name="Oren A."/>
            <person name="Chaudhuri R.R."/>
            <person name="La Ragione R."/>
            <person name="Hildebrand F."/>
            <person name="Pallen M.J."/>
        </authorList>
    </citation>
    <scope>NUCLEOTIDE SEQUENCE</scope>
    <source>
        <strain evidence="6">G4-2901</strain>
    </source>
</reference>
<dbReference type="PANTHER" id="PTHR11085">
    <property type="entry name" value="NAD-DEPENDENT PROTEIN DEACYLASE SIRTUIN-5, MITOCHONDRIAL-RELATED"/>
    <property type="match status" value="1"/>
</dbReference>
<evidence type="ECO:0000256" key="2">
    <source>
        <dbReference type="ARBA" id="ARBA00023027"/>
    </source>
</evidence>
<dbReference type="SUPFAM" id="SSF52467">
    <property type="entry name" value="DHS-like NAD/FAD-binding domain"/>
    <property type="match status" value="1"/>
</dbReference>
<keyword evidence="1" id="KW-0808">Transferase</keyword>
<dbReference type="EC" id="2.3.1.286" evidence="3"/>
<comment type="subcellular location">
    <subcellularLocation>
        <location evidence="3">Cytoplasm</location>
    </subcellularLocation>
</comment>
<accession>A0A948TE35</accession>
<dbReference type="InterPro" id="IPR026590">
    <property type="entry name" value="Ssirtuin_cat_dom"/>
</dbReference>
<dbReference type="InterPro" id="IPR003000">
    <property type="entry name" value="Sirtuin"/>
</dbReference>
<feature type="binding site" evidence="3">
    <location>
        <position position="53"/>
    </location>
    <ligand>
        <name>substrate</name>
    </ligand>
</feature>
<dbReference type="InterPro" id="IPR027546">
    <property type="entry name" value="Sirtuin_class_III"/>
</dbReference>
<feature type="binding site" evidence="3">
    <location>
        <begin position="175"/>
        <end position="177"/>
    </location>
    <ligand>
        <name>NAD(+)</name>
        <dbReference type="ChEBI" id="CHEBI:57540"/>
    </ligand>
</feature>
<evidence type="ECO:0000313" key="7">
    <source>
        <dbReference type="Proteomes" id="UP000783796"/>
    </source>
</evidence>
<reference evidence="6" key="2">
    <citation type="submission" date="2021-04" db="EMBL/GenBank/DDBJ databases">
        <authorList>
            <person name="Gilroy R."/>
        </authorList>
    </citation>
    <scope>NUCLEOTIDE SEQUENCE</scope>
    <source>
        <strain evidence="6">G4-2901</strain>
    </source>
</reference>
<feature type="binding site" evidence="3">
    <location>
        <position position="56"/>
    </location>
    <ligand>
        <name>substrate</name>
    </ligand>
</feature>
<feature type="binding site" evidence="3">
    <location>
        <begin position="86"/>
        <end position="89"/>
    </location>
    <ligand>
        <name>NAD(+)</name>
        <dbReference type="ChEBI" id="CHEBI:57540"/>
    </ligand>
</feature>